<proteinExistence type="predicted"/>
<evidence type="ECO:0000256" key="1">
    <source>
        <dbReference type="ARBA" id="ARBA00022450"/>
    </source>
</evidence>
<keyword evidence="5" id="KW-1185">Reference proteome</keyword>
<dbReference type="PANTHER" id="PTHR45527:SF1">
    <property type="entry name" value="FATTY ACID SYNTHASE"/>
    <property type="match status" value="1"/>
</dbReference>
<dbReference type="SMART" id="SM01294">
    <property type="entry name" value="PKS_PP_betabranch"/>
    <property type="match status" value="1"/>
</dbReference>
<evidence type="ECO:0000259" key="3">
    <source>
        <dbReference type="PROSITE" id="PS50075"/>
    </source>
</evidence>
<dbReference type="RefSeq" id="WP_143659954.1">
    <property type="nucleotide sequence ID" value="NZ_MRYD01000665.1"/>
</dbReference>
<feature type="non-terminal residue" evidence="4">
    <location>
        <position position="166"/>
    </location>
</feature>
<dbReference type="InterPro" id="IPR009081">
    <property type="entry name" value="PP-bd_ACP"/>
</dbReference>
<reference evidence="4 5" key="1">
    <citation type="submission" date="2016-12" db="EMBL/GenBank/DDBJ databases">
        <title>Genome Mining:The Detection of Biosynthetic Gene Clusters to Aid in the Expression of Curamycin A produced by Streptomyces sp. strain CZA14.</title>
        <authorList>
            <person name="Durrell K.A."/>
            <person name="Kirby B.M."/>
            <person name="Khan W."/>
            <person name="Mthethwa T."/>
            <person name="Le Roes-Hill M."/>
        </authorList>
    </citation>
    <scope>NUCLEOTIDE SEQUENCE [LARGE SCALE GENOMIC DNA]</scope>
    <source>
        <strain evidence="4 5">CZA14</strain>
    </source>
</reference>
<feature type="domain" description="Carrier" evidence="3">
    <location>
        <begin position="93"/>
        <end position="166"/>
    </location>
</feature>
<dbReference type="Gene3D" id="3.30.300.30">
    <property type="match status" value="1"/>
</dbReference>
<name>A0ABX3Y5Z5_9ACTN</name>
<comment type="caution">
    <text evidence="4">The sequence shown here is derived from an EMBL/GenBank/DDBJ whole genome shotgun (WGS) entry which is preliminary data.</text>
</comment>
<sequence>SALTRVPEITQSVVLVKEHQAQDGPARQLLVAYYVSPAPLDAQHLSERLAAGLPAYMIPETFVHLPELPLSPNGKLDRGALPDPAPAVEEVVPPRGERERRLRDLWADVLGMPAERLGITMDLMRLGMDSIVAIRLVSRIRREFGVRAGVRDVFEHRTVERFHDRV</sequence>
<dbReference type="InterPro" id="IPR006162">
    <property type="entry name" value="Ppantetheine_attach_site"/>
</dbReference>
<dbReference type="InterPro" id="IPR020806">
    <property type="entry name" value="PKS_PP-bd"/>
</dbReference>
<accession>A0ABX3Y5Z5</accession>
<dbReference type="Proteomes" id="UP000194266">
    <property type="component" value="Unassembled WGS sequence"/>
</dbReference>
<dbReference type="PANTHER" id="PTHR45527">
    <property type="entry name" value="NONRIBOSOMAL PEPTIDE SYNTHETASE"/>
    <property type="match status" value="1"/>
</dbReference>
<dbReference type="EMBL" id="MRYD01000665">
    <property type="protein sequence ID" value="OSZ55245.1"/>
    <property type="molecule type" value="Genomic_DNA"/>
</dbReference>
<dbReference type="InterPro" id="IPR036736">
    <property type="entry name" value="ACP-like_sf"/>
</dbReference>
<dbReference type="SUPFAM" id="SSF47336">
    <property type="entry name" value="ACP-like"/>
    <property type="match status" value="1"/>
</dbReference>
<evidence type="ECO:0000256" key="2">
    <source>
        <dbReference type="ARBA" id="ARBA00022553"/>
    </source>
</evidence>
<evidence type="ECO:0000313" key="4">
    <source>
        <dbReference type="EMBL" id="OSZ55245.1"/>
    </source>
</evidence>
<keyword evidence="1" id="KW-0596">Phosphopantetheine</keyword>
<dbReference type="InterPro" id="IPR025110">
    <property type="entry name" value="AMP-bd_C"/>
</dbReference>
<protein>
    <recommendedName>
        <fullName evidence="3">Carrier domain-containing protein</fullName>
    </recommendedName>
</protein>
<dbReference type="Gene3D" id="1.10.1200.10">
    <property type="entry name" value="ACP-like"/>
    <property type="match status" value="1"/>
</dbReference>
<dbReference type="InterPro" id="IPR045851">
    <property type="entry name" value="AMP-bd_C_sf"/>
</dbReference>
<dbReference type="PROSITE" id="PS00012">
    <property type="entry name" value="PHOSPHOPANTETHEINE"/>
    <property type="match status" value="1"/>
</dbReference>
<gene>
    <name evidence="4" type="ORF">OQI_39665</name>
</gene>
<dbReference type="Pfam" id="PF13193">
    <property type="entry name" value="AMP-binding_C"/>
    <property type="match status" value="1"/>
</dbReference>
<keyword evidence="2" id="KW-0597">Phosphoprotein</keyword>
<dbReference type="SUPFAM" id="SSF56801">
    <property type="entry name" value="Acetyl-CoA synthetase-like"/>
    <property type="match status" value="1"/>
</dbReference>
<dbReference type="PROSITE" id="PS50075">
    <property type="entry name" value="CARRIER"/>
    <property type="match status" value="1"/>
</dbReference>
<organism evidence="4 5">
    <name type="scientific">Streptomyces pharetrae CZA14</name>
    <dbReference type="NCBI Taxonomy" id="1144883"/>
    <lineage>
        <taxon>Bacteria</taxon>
        <taxon>Bacillati</taxon>
        <taxon>Actinomycetota</taxon>
        <taxon>Actinomycetes</taxon>
        <taxon>Kitasatosporales</taxon>
        <taxon>Streptomycetaceae</taxon>
        <taxon>Streptomyces</taxon>
    </lineage>
</organism>
<feature type="non-terminal residue" evidence="4">
    <location>
        <position position="1"/>
    </location>
</feature>
<evidence type="ECO:0000313" key="5">
    <source>
        <dbReference type="Proteomes" id="UP000194266"/>
    </source>
</evidence>
<dbReference type="Pfam" id="PF00550">
    <property type="entry name" value="PP-binding"/>
    <property type="match status" value="1"/>
</dbReference>
<dbReference type="SMART" id="SM00823">
    <property type="entry name" value="PKS_PP"/>
    <property type="match status" value="1"/>
</dbReference>